<sequence>MADALITSDTFVPVLMPGMACKMMVRDAPVEVTFTPAPLQTRGLALFPGDVLPIGAGDAIRAQKTSDFAPTLVFEVFG</sequence>
<keyword evidence="1" id="KW-0614">Plasmid</keyword>
<name>A0AAE6TT58_PARPN</name>
<dbReference type="RefSeq" id="WP_147429351.1">
    <property type="nucleotide sequence ID" value="NZ_CP044425.1"/>
</dbReference>
<dbReference type="GeneID" id="51370597"/>
<gene>
    <name evidence="1" type="ORF">ESD82_08475</name>
</gene>
<dbReference type="KEGG" id="ppan:ESD82_08475"/>
<dbReference type="Proteomes" id="UP000326453">
    <property type="component" value="Plasmid pPAN2"/>
</dbReference>
<dbReference type="AlphaFoldDB" id="A0AAE6TT58"/>
<reference evidence="1 2" key="1">
    <citation type="submission" date="2019-01" db="EMBL/GenBank/DDBJ databases">
        <title>Complete Genome Sequence and Annotation of the Paracoccus pantotrophus type strain DSM 2944.</title>
        <authorList>
            <person name="Bockwoldt J.A."/>
            <person name="Zimmermann M."/>
            <person name="Tiso T."/>
            <person name="Blank L.M."/>
        </authorList>
    </citation>
    <scope>NUCLEOTIDE SEQUENCE [LARGE SCALE GENOMIC DNA]</scope>
    <source>
        <strain evidence="1 2">DSM 2944</strain>
        <plasmid evidence="2">ppan2</plasmid>
    </source>
</reference>
<dbReference type="EMBL" id="CP044425">
    <property type="protein sequence ID" value="QFG36254.1"/>
    <property type="molecule type" value="Genomic_DNA"/>
</dbReference>
<proteinExistence type="predicted"/>
<protein>
    <submittedName>
        <fullName evidence="1">Uncharacterized protein</fullName>
    </submittedName>
</protein>
<geneLocation type="plasmid" evidence="2">
    <name>ppan2</name>
</geneLocation>
<organism evidence="1 2">
    <name type="scientific">Paracoccus pantotrophus</name>
    <name type="common">Thiosphaera pantotropha</name>
    <dbReference type="NCBI Taxonomy" id="82367"/>
    <lineage>
        <taxon>Bacteria</taxon>
        <taxon>Pseudomonadati</taxon>
        <taxon>Pseudomonadota</taxon>
        <taxon>Alphaproteobacteria</taxon>
        <taxon>Rhodobacterales</taxon>
        <taxon>Paracoccaceae</taxon>
        <taxon>Paracoccus</taxon>
    </lineage>
</organism>
<evidence type="ECO:0000313" key="2">
    <source>
        <dbReference type="Proteomes" id="UP000326453"/>
    </source>
</evidence>
<evidence type="ECO:0000313" key="1">
    <source>
        <dbReference type="EMBL" id="QFG36254.1"/>
    </source>
</evidence>
<accession>A0AAE6TT58</accession>